<reference evidence="2" key="1">
    <citation type="submission" date="2023-10" db="EMBL/GenBank/DDBJ databases">
        <authorList>
            <person name="Chen Y."/>
            <person name="Shah S."/>
            <person name="Dougan E. K."/>
            <person name="Thang M."/>
            <person name="Chan C."/>
        </authorList>
    </citation>
    <scope>NUCLEOTIDE SEQUENCE [LARGE SCALE GENOMIC DNA]</scope>
</reference>
<protein>
    <submittedName>
        <fullName evidence="2">Uncharacterized protein</fullName>
    </submittedName>
</protein>
<feature type="region of interest" description="Disordered" evidence="1">
    <location>
        <begin position="1"/>
        <end position="30"/>
    </location>
</feature>
<comment type="caution">
    <text evidence="2">The sequence shown here is derived from an EMBL/GenBank/DDBJ whole genome shotgun (WGS) entry which is preliminary data.</text>
</comment>
<feature type="non-terminal residue" evidence="2">
    <location>
        <position position="1"/>
    </location>
</feature>
<gene>
    <name evidence="2" type="ORF">PCOR1329_LOCUS32588</name>
</gene>
<accession>A0ABN9STY7</accession>
<evidence type="ECO:0000313" key="2">
    <source>
        <dbReference type="EMBL" id="CAK0835938.1"/>
    </source>
</evidence>
<evidence type="ECO:0000313" key="3">
    <source>
        <dbReference type="Proteomes" id="UP001189429"/>
    </source>
</evidence>
<keyword evidence="3" id="KW-1185">Reference proteome</keyword>
<dbReference type="EMBL" id="CAUYUJ010013300">
    <property type="protein sequence ID" value="CAK0835938.1"/>
    <property type="molecule type" value="Genomic_DNA"/>
</dbReference>
<organism evidence="2 3">
    <name type="scientific">Prorocentrum cordatum</name>
    <dbReference type="NCBI Taxonomy" id="2364126"/>
    <lineage>
        <taxon>Eukaryota</taxon>
        <taxon>Sar</taxon>
        <taxon>Alveolata</taxon>
        <taxon>Dinophyceae</taxon>
        <taxon>Prorocentrales</taxon>
        <taxon>Prorocentraceae</taxon>
        <taxon>Prorocentrum</taxon>
    </lineage>
</organism>
<proteinExistence type="predicted"/>
<feature type="non-terminal residue" evidence="2">
    <location>
        <position position="147"/>
    </location>
</feature>
<name>A0ABN9STY7_9DINO</name>
<evidence type="ECO:0000256" key="1">
    <source>
        <dbReference type="SAM" id="MobiDB-lite"/>
    </source>
</evidence>
<dbReference type="Proteomes" id="UP001189429">
    <property type="component" value="Unassembled WGS sequence"/>
</dbReference>
<sequence length="147" mass="16234">PQDEHELHLPGDSPSSASSALDGGGPRGPLPLIHGVEKLKAALLDSTAAQRKTVYTRVRHGLKKQMSKDPDMWSWFQQLLLDAFDGLWDDVEDEVEHLLERGVFKQREELRQPHLGSGLPIARARAFLPTVSPLARGCRVASRSGII</sequence>